<reference evidence="13" key="1">
    <citation type="submission" date="2021-01" db="UniProtKB">
        <authorList>
            <consortium name="EnsemblMetazoa"/>
        </authorList>
    </citation>
    <scope>IDENTIFICATION</scope>
</reference>
<evidence type="ECO:0000256" key="2">
    <source>
        <dbReference type="ARBA" id="ARBA00004496"/>
    </source>
</evidence>
<dbReference type="GO" id="GO:0006408">
    <property type="term" value="P:snRNA export from nucleus"/>
    <property type="evidence" value="ECO:0007669"/>
    <property type="project" value="InterPro"/>
</dbReference>
<keyword evidence="6" id="KW-0963">Cytoplasm</keyword>
<feature type="domain" description="Phosphorylated adapter RNA export protein RNA-binding" evidence="12">
    <location>
        <begin position="163"/>
        <end position="244"/>
    </location>
</feature>
<dbReference type="InterPro" id="IPR019385">
    <property type="entry name" value="PHAX_RNA-binding_domain"/>
</dbReference>
<dbReference type="Pfam" id="PF10258">
    <property type="entry name" value="PHAX_RNA-bd"/>
    <property type="match status" value="1"/>
</dbReference>
<evidence type="ECO:0000256" key="11">
    <source>
        <dbReference type="SAM" id="MobiDB-lite"/>
    </source>
</evidence>
<evidence type="ECO:0000256" key="1">
    <source>
        <dbReference type="ARBA" id="ARBA00004123"/>
    </source>
</evidence>
<dbReference type="GO" id="GO:0005634">
    <property type="term" value="C:nucleus"/>
    <property type="evidence" value="ECO:0007669"/>
    <property type="project" value="UniProtKB-SubCell"/>
</dbReference>
<proteinExistence type="inferred from homology"/>
<evidence type="ECO:0000256" key="3">
    <source>
        <dbReference type="ARBA" id="ARBA00006094"/>
    </source>
</evidence>
<keyword evidence="9" id="KW-0539">Nucleus</keyword>
<dbReference type="GeneID" id="136801900"/>
<dbReference type="PANTHER" id="PTHR13135">
    <property type="entry name" value="CYTOSOLIC RESINIFERATOXIN BINDING PROTEIN RBP-26"/>
    <property type="match status" value="1"/>
</dbReference>
<evidence type="ECO:0000256" key="9">
    <source>
        <dbReference type="ARBA" id="ARBA00023242"/>
    </source>
</evidence>
<comment type="similarity">
    <text evidence="3">Belongs to the PHAX family.</text>
</comment>
<organism evidence="13 14">
    <name type="scientific">Clytia hemisphaerica</name>
    <dbReference type="NCBI Taxonomy" id="252671"/>
    <lineage>
        <taxon>Eukaryota</taxon>
        <taxon>Metazoa</taxon>
        <taxon>Cnidaria</taxon>
        <taxon>Hydrozoa</taxon>
        <taxon>Hydroidolina</taxon>
        <taxon>Leptothecata</taxon>
        <taxon>Obeliida</taxon>
        <taxon>Clytiidae</taxon>
        <taxon>Clytia</taxon>
    </lineage>
</organism>
<evidence type="ECO:0000256" key="10">
    <source>
        <dbReference type="ARBA" id="ARBA00030834"/>
    </source>
</evidence>
<sequence length="280" mass="32759">MEVDKDDFLELGVQENDLIDDIEMSDDELNVELEMLNKQENVKWEIKAEIKTEEGEYAENQNEFKTEIKTEFAECVKHESAECVKHESAECVKHESDQQDDKYATNKKIIKVRPSSPSTKTINNNNRPKQRNRDDYGDIQLDKKRLYKPLYVDKNTDPVVVGREISYRLQEKKSNLIKNVVRVIGISMSVEVFQETKKIVKSGGLKTDDGQRKRSPGGTYLYILKNRGYASTTQMKEIFKVENERHKEKRKYKAQKLKNHQRKSIKVEKQDEKPKAKVEE</sequence>
<evidence type="ECO:0000256" key="8">
    <source>
        <dbReference type="ARBA" id="ARBA00022927"/>
    </source>
</evidence>
<feature type="region of interest" description="Disordered" evidence="11">
    <location>
        <begin position="114"/>
        <end position="137"/>
    </location>
</feature>
<dbReference type="RefSeq" id="XP_066914679.1">
    <property type="nucleotide sequence ID" value="XM_067058578.1"/>
</dbReference>
<evidence type="ECO:0000256" key="6">
    <source>
        <dbReference type="ARBA" id="ARBA00022490"/>
    </source>
</evidence>
<dbReference type="InterPro" id="IPR038092">
    <property type="entry name" value="PHAX_RNA-binding_sf"/>
</dbReference>
<keyword evidence="5" id="KW-0813">Transport</keyword>
<dbReference type="OrthoDB" id="20573at2759"/>
<dbReference type="AlphaFoldDB" id="A0A7M5U7M1"/>
<dbReference type="GO" id="GO:0003723">
    <property type="term" value="F:RNA binding"/>
    <property type="evidence" value="ECO:0007669"/>
    <property type="project" value="UniProtKB-KW"/>
</dbReference>
<evidence type="ECO:0000256" key="4">
    <source>
        <dbReference type="ARBA" id="ARBA00016856"/>
    </source>
</evidence>
<accession>A0A7M5U7M1</accession>
<protein>
    <recommendedName>
        <fullName evidence="4">Phosphorylated adapter RNA export protein</fullName>
    </recommendedName>
    <alternativeName>
        <fullName evidence="10">RNA U small nuclear RNA export adapter protein</fullName>
    </alternativeName>
</protein>
<evidence type="ECO:0000256" key="7">
    <source>
        <dbReference type="ARBA" id="ARBA00022884"/>
    </source>
</evidence>
<dbReference type="PANTHER" id="PTHR13135:SF0">
    <property type="entry name" value="PHOSPHORYLATED ADAPTER RNA EXPORT PROTEIN"/>
    <property type="match status" value="1"/>
</dbReference>
<feature type="compositionally biased region" description="Polar residues" evidence="11">
    <location>
        <begin position="115"/>
        <end position="127"/>
    </location>
</feature>
<dbReference type="Proteomes" id="UP000594262">
    <property type="component" value="Unplaced"/>
</dbReference>
<name>A0A7M5U7M1_9CNID</name>
<keyword evidence="8" id="KW-0653">Protein transport</keyword>
<keyword evidence="14" id="KW-1185">Reference proteome</keyword>
<dbReference type="EnsemblMetazoa" id="CLYHEMT007195.1">
    <property type="protein sequence ID" value="CLYHEMP007195.1"/>
    <property type="gene ID" value="CLYHEMG007195"/>
</dbReference>
<feature type="compositionally biased region" description="Basic residues" evidence="11">
    <location>
        <begin position="247"/>
        <end position="264"/>
    </location>
</feature>
<dbReference type="Gene3D" id="1.10.10.1440">
    <property type="entry name" value="PHAX RNA-binding domain"/>
    <property type="match status" value="1"/>
</dbReference>
<dbReference type="GO" id="GO:0015031">
    <property type="term" value="P:protein transport"/>
    <property type="evidence" value="ECO:0007669"/>
    <property type="project" value="UniProtKB-KW"/>
</dbReference>
<comment type="subcellular location">
    <subcellularLocation>
        <location evidence="2">Cytoplasm</location>
    </subcellularLocation>
    <subcellularLocation>
        <location evidence="1">Nucleus</location>
    </subcellularLocation>
</comment>
<dbReference type="GO" id="GO:0005737">
    <property type="term" value="C:cytoplasm"/>
    <property type="evidence" value="ECO:0007669"/>
    <property type="project" value="UniProtKB-SubCell"/>
</dbReference>
<keyword evidence="7" id="KW-0694">RNA-binding</keyword>
<dbReference type="InterPro" id="IPR039047">
    <property type="entry name" value="PHAX"/>
</dbReference>
<feature type="compositionally biased region" description="Basic and acidic residues" evidence="11">
    <location>
        <begin position="265"/>
        <end position="280"/>
    </location>
</feature>
<evidence type="ECO:0000256" key="5">
    <source>
        <dbReference type="ARBA" id="ARBA00022448"/>
    </source>
</evidence>
<evidence type="ECO:0000259" key="12">
    <source>
        <dbReference type="Pfam" id="PF10258"/>
    </source>
</evidence>
<evidence type="ECO:0000313" key="14">
    <source>
        <dbReference type="Proteomes" id="UP000594262"/>
    </source>
</evidence>
<evidence type="ECO:0000313" key="13">
    <source>
        <dbReference type="EnsemblMetazoa" id="CLYHEMP007195.1"/>
    </source>
</evidence>
<feature type="region of interest" description="Disordered" evidence="11">
    <location>
        <begin position="241"/>
        <end position="280"/>
    </location>
</feature>